<evidence type="ECO:0000313" key="4">
    <source>
        <dbReference type="Proteomes" id="UP000309550"/>
    </source>
</evidence>
<evidence type="ECO:0000313" key="3">
    <source>
        <dbReference type="EMBL" id="TMM54629.1"/>
    </source>
</evidence>
<organism evidence="3 4">
    <name type="scientific">Sulfitobacter sabulilitoris</name>
    <dbReference type="NCBI Taxonomy" id="2562655"/>
    <lineage>
        <taxon>Bacteria</taxon>
        <taxon>Pseudomonadati</taxon>
        <taxon>Pseudomonadota</taxon>
        <taxon>Alphaproteobacteria</taxon>
        <taxon>Rhodobacterales</taxon>
        <taxon>Roseobacteraceae</taxon>
        <taxon>Sulfitobacter</taxon>
    </lineage>
</organism>
<dbReference type="AlphaFoldDB" id="A0A5S3PJQ3"/>
<keyword evidence="4" id="KW-1185">Reference proteome</keyword>
<feature type="domain" description="TadE-like" evidence="2">
    <location>
        <begin position="18"/>
        <end position="60"/>
    </location>
</feature>
<accession>A0A5S3PJQ3</accession>
<name>A0A5S3PJQ3_9RHOB</name>
<dbReference type="Pfam" id="PF07811">
    <property type="entry name" value="TadE"/>
    <property type="match status" value="1"/>
</dbReference>
<dbReference type="OrthoDB" id="7856227at2"/>
<gene>
    <name evidence="3" type="ORF">FDT80_03300</name>
</gene>
<dbReference type="EMBL" id="VANS01000001">
    <property type="protein sequence ID" value="TMM54629.1"/>
    <property type="molecule type" value="Genomic_DNA"/>
</dbReference>
<keyword evidence="1" id="KW-1133">Transmembrane helix</keyword>
<evidence type="ECO:0000256" key="1">
    <source>
        <dbReference type="SAM" id="Phobius"/>
    </source>
</evidence>
<feature type="transmembrane region" description="Helical" evidence="1">
    <location>
        <begin position="21"/>
        <end position="39"/>
    </location>
</feature>
<dbReference type="InterPro" id="IPR012495">
    <property type="entry name" value="TadE-like_dom"/>
</dbReference>
<evidence type="ECO:0000259" key="2">
    <source>
        <dbReference type="Pfam" id="PF07811"/>
    </source>
</evidence>
<sequence>MMSRRIMSPARFATDEDGATMVEFAVVLAIFLLLVFGLIDFGRLGFSYVMAEKATERAARIAVVNAPVCTGLADVTTRGVGGMSSLIPNGTSCGAGSAICSTIATVTCRGTSGNATAARIWSQVQPLLPVNATPENLEFAYSFDPALNRLGAPYAPIVSVDIVDLQFQFISPLGAFAAMAGATQASDLGATVTFPSMSASLPSEDLR</sequence>
<proteinExistence type="predicted"/>
<keyword evidence="1" id="KW-0812">Transmembrane</keyword>
<comment type="caution">
    <text evidence="3">The sequence shown here is derived from an EMBL/GenBank/DDBJ whole genome shotgun (WGS) entry which is preliminary data.</text>
</comment>
<protein>
    <submittedName>
        <fullName evidence="3">Pilus assembly protein</fullName>
    </submittedName>
</protein>
<dbReference type="Proteomes" id="UP000309550">
    <property type="component" value="Unassembled WGS sequence"/>
</dbReference>
<dbReference type="RefSeq" id="WP_138660801.1">
    <property type="nucleotide sequence ID" value="NZ_VANS01000001.1"/>
</dbReference>
<reference evidence="3 4" key="1">
    <citation type="submission" date="2019-05" db="EMBL/GenBank/DDBJ databases">
        <title>Sulfitobacter sabulilitoris sp. nov., isolated from a marine sand.</title>
        <authorList>
            <person name="Yoon J.-H."/>
        </authorList>
    </citation>
    <scope>NUCLEOTIDE SEQUENCE [LARGE SCALE GENOMIC DNA]</scope>
    <source>
        <strain evidence="3 4">HSMS-29</strain>
    </source>
</reference>
<keyword evidence="1" id="KW-0472">Membrane</keyword>